<protein>
    <recommendedName>
        <fullName evidence="1">TIR domain-containing protein</fullName>
    </recommendedName>
</protein>
<dbReference type="Proteomes" id="UP001174677">
    <property type="component" value="Chromosome 16"/>
</dbReference>
<comment type="caution">
    <text evidence="2">The sequence shown here is derived from an EMBL/GenBank/DDBJ whole genome shotgun (WGS) entry which is preliminary data.</text>
</comment>
<dbReference type="Pfam" id="PF01582">
    <property type="entry name" value="TIR"/>
    <property type="match status" value="1"/>
</dbReference>
<dbReference type="PRINTS" id="PR00364">
    <property type="entry name" value="DISEASERSIST"/>
</dbReference>
<keyword evidence="3" id="KW-1185">Reference proteome</keyword>
<sequence>MVAVIVFSPNYADSPCCLEELLHIMECKKAHEQNVLPVFYHLDPSDVEDLTGDFGKGFDRAKEHSQANGDMRIVEKWTTALKKAANLAGWDSAASRPDSTLINGIVNHILKKLNRTPSSDTEGQIGIESSLEQVEKLLVIKFPDVCIIGIWGMGGIGKTTIAAVIFNRISALFDRCCFLANVREESKKMGLPRLQKELFSMLLVDDNLNMHTAESVPAFIKTRLHRKKVFIVLDDVNSPRQLELLARVHWFGCGSRIIVTTRQRQLLVSHGVDSIYDVRDLNEDHALELFSQYVFRKQLCPEEFTELSMRAIDYCKGLPSALKNLGSSLHGRNEREWDAYLNTLEENHSIMDI</sequence>
<dbReference type="InterPro" id="IPR027417">
    <property type="entry name" value="P-loop_NTPase"/>
</dbReference>
<dbReference type="InterPro" id="IPR002182">
    <property type="entry name" value="NB-ARC"/>
</dbReference>
<dbReference type="InterPro" id="IPR035897">
    <property type="entry name" value="Toll_tir_struct_dom_sf"/>
</dbReference>
<dbReference type="PANTHER" id="PTHR11017:SF362">
    <property type="entry name" value="TIR DOMAIN-CONTAINING PROTEIN"/>
    <property type="match status" value="1"/>
</dbReference>
<dbReference type="Gene3D" id="3.40.50.10140">
    <property type="entry name" value="Toll/interleukin-1 receptor homology (TIR) domain"/>
    <property type="match status" value="1"/>
</dbReference>
<proteinExistence type="predicted"/>
<accession>A0ABQ9KNC1</accession>
<dbReference type="InterPro" id="IPR000157">
    <property type="entry name" value="TIR_dom"/>
</dbReference>
<dbReference type="Gene3D" id="3.40.50.300">
    <property type="entry name" value="P-loop containing nucleotide triphosphate hydrolases"/>
    <property type="match status" value="1"/>
</dbReference>
<dbReference type="InterPro" id="IPR042197">
    <property type="entry name" value="Apaf_helical"/>
</dbReference>
<dbReference type="PANTHER" id="PTHR11017">
    <property type="entry name" value="LEUCINE-RICH REPEAT-CONTAINING PROTEIN"/>
    <property type="match status" value="1"/>
</dbReference>
<evidence type="ECO:0000259" key="1">
    <source>
        <dbReference type="PROSITE" id="PS50104"/>
    </source>
</evidence>
<dbReference type="PROSITE" id="PS50104">
    <property type="entry name" value="TIR"/>
    <property type="match status" value="1"/>
</dbReference>
<dbReference type="SUPFAM" id="SSF52200">
    <property type="entry name" value="Toll/Interleukin receptor TIR domain"/>
    <property type="match status" value="1"/>
</dbReference>
<feature type="domain" description="TIR" evidence="1">
    <location>
        <begin position="1"/>
        <end position="113"/>
    </location>
</feature>
<dbReference type="Pfam" id="PF00931">
    <property type="entry name" value="NB-ARC"/>
    <property type="match status" value="1"/>
</dbReference>
<organism evidence="2 3">
    <name type="scientific">Hevea brasiliensis</name>
    <name type="common">Para rubber tree</name>
    <name type="synonym">Siphonia brasiliensis</name>
    <dbReference type="NCBI Taxonomy" id="3981"/>
    <lineage>
        <taxon>Eukaryota</taxon>
        <taxon>Viridiplantae</taxon>
        <taxon>Streptophyta</taxon>
        <taxon>Embryophyta</taxon>
        <taxon>Tracheophyta</taxon>
        <taxon>Spermatophyta</taxon>
        <taxon>Magnoliopsida</taxon>
        <taxon>eudicotyledons</taxon>
        <taxon>Gunneridae</taxon>
        <taxon>Pentapetalae</taxon>
        <taxon>rosids</taxon>
        <taxon>fabids</taxon>
        <taxon>Malpighiales</taxon>
        <taxon>Euphorbiaceae</taxon>
        <taxon>Crotonoideae</taxon>
        <taxon>Micrandreae</taxon>
        <taxon>Hevea</taxon>
    </lineage>
</organism>
<dbReference type="Gene3D" id="1.10.8.430">
    <property type="entry name" value="Helical domain of apoptotic protease-activating factors"/>
    <property type="match status" value="1"/>
</dbReference>
<evidence type="ECO:0000313" key="3">
    <source>
        <dbReference type="Proteomes" id="UP001174677"/>
    </source>
</evidence>
<dbReference type="SUPFAM" id="SSF52540">
    <property type="entry name" value="P-loop containing nucleoside triphosphate hydrolases"/>
    <property type="match status" value="1"/>
</dbReference>
<name>A0ABQ9KNC1_HEVBR</name>
<gene>
    <name evidence="2" type="ORF">P3X46_028243</name>
</gene>
<dbReference type="InterPro" id="IPR044974">
    <property type="entry name" value="Disease_R_plants"/>
</dbReference>
<dbReference type="EMBL" id="JARPOI010000016">
    <property type="protein sequence ID" value="KAJ9145916.1"/>
    <property type="molecule type" value="Genomic_DNA"/>
</dbReference>
<evidence type="ECO:0000313" key="2">
    <source>
        <dbReference type="EMBL" id="KAJ9145916.1"/>
    </source>
</evidence>
<reference evidence="2" key="1">
    <citation type="journal article" date="2023" name="Plant Biotechnol. J.">
        <title>Chromosome-level wild Hevea brasiliensis genome provides new tools for genomic-assisted breeding and valuable loci to elevate rubber yield.</title>
        <authorList>
            <person name="Cheng H."/>
            <person name="Song X."/>
            <person name="Hu Y."/>
            <person name="Wu T."/>
            <person name="Yang Q."/>
            <person name="An Z."/>
            <person name="Feng S."/>
            <person name="Deng Z."/>
            <person name="Wu W."/>
            <person name="Zeng X."/>
            <person name="Tu M."/>
            <person name="Wang X."/>
            <person name="Huang H."/>
        </authorList>
    </citation>
    <scope>NUCLEOTIDE SEQUENCE</scope>
    <source>
        <strain evidence="2">MT/VB/25A 57/8</strain>
    </source>
</reference>